<dbReference type="InterPro" id="IPR040976">
    <property type="entry name" value="Pkinase_fungal"/>
</dbReference>
<dbReference type="VEuPathDB" id="FungiDB:RhiirFUN_025054"/>
<dbReference type="SUPFAM" id="SSF56112">
    <property type="entry name" value="Protein kinase-like (PK-like)"/>
    <property type="match status" value="1"/>
</dbReference>
<dbReference type="GO" id="GO:0005524">
    <property type="term" value="F:ATP binding"/>
    <property type="evidence" value="ECO:0007669"/>
    <property type="project" value="InterPro"/>
</dbReference>
<evidence type="ECO:0000313" key="3">
    <source>
        <dbReference type="Proteomes" id="UP000018888"/>
    </source>
</evidence>
<dbReference type="GO" id="GO:0004672">
    <property type="term" value="F:protein kinase activity"/>
    <property type="evidence" value="ECO:0007669"/>
    <property type="project" value="InterPro"/>
</dbReference>
<protein>
    <recommendedName>
        <fullName evidence="1">Protein kinase domain-containing protein</fullName>
    </recommendedName>
</protein>
<gene>
    <name evidence="2" type="ORF">GLOIN_2v1877571</name>
</gene>
<dbReference type="Pfam" id="PF17667">
    <property type="entry name" value="Pkinase_fungal"/>
    <property type="match status" value="1"/>
</dbReference>
<dbReference type="AlphaFoldDB" id="A0A2P4PVI5"/>
<evidence type="ECO:0000259" key="1">
    <source>
        <dbReference type="PROSITE" id="PS50011"/>
    </source>
</evidence>
<reference evidence="2 3" key="1">
    <citation type="journal article" date="2013" name="Proc. Natl. Acad. Sci. U.S.A.">
        <title>Genome of an arbuscular mycorrhizal fungus provides insight into the oldest plant symbiosis.</title>
        <authorList>
            <person name="Tisserant E."/>
            <person name="Malbreil M."/>
            <person name="Kuo A."/>
            <person name="Kohler A."/>
            <person name="Symeonidi A."/>
            <person name="Balestrini R."/>
            <person name="Charron P."/>
            <person name="Duensing N."/>
            <person name="Frei Dit Frey N."/>
            <person name="Gianinazzi-Pearson V."/>
            <person name="Gilbert L.B."/>
            <person name="Handa Y."/>
            <person name="Herr J.R."/>
            <person name="Hijri M."/>
            <person name="Koul R."/>
            <person name="Kawaguchi M."/>
            <person name="Krajinski F."/>
            <person name="Lammers P.J."/>
            <person name="Masclaux F.G."/>
            <person name="Murat C."/>
            <person name="Morin E."/>
            <person name="Ndikumana S."/>
            <person name="Pagni M."/>
            <person name="Petitpierre D."/>
            <person name="Requena N."/>
            <person name="Rosikiewicz P."/>
            <person name="Riley R."/>
            <person name="Saito K."/>
            <person name="San Clemente H."/>
            <person name="Shapiro H."/>
            <person name="van Tuinen D."/>
            <person name="Becard G."/>
            <person name="Bonfante P."/>
            <person name="Paszkowski U."/>
            <person name="Shachar-Hill Y.Y."/>
            <person name="Tuskan G.A."/>
            <person name="Young P.W."/>
            <person name="Sanders I.R."/>
            <person name="Henrissat B."/>
            <person name="Rensing S.A."/>
            <person name="Grigoriev I.V."/>
            <person name="Corradi N."/>
            <person name="Roux C."/>
            <person name="Martin F."/>
        </authorList>
    </citation>
    <scope>NUCLEOTIDE SEQUENCE [LARGE SCALE GENOMIC DNA]</scope>
    <source>
        <strain evidence="2 3">DAOM 197198</strain>
    </source>
</reference>
<reference evidence="2 3" key="2">
    <citation type="journal article" date="2018" name="New Phytol.">
        <title>High intraspecific genome diversity in the model arbuscular mycorrhizal symbiont Rhizophagus irregularis.</title>
        <authorList>
            <person name="Chen E.C.H."/>
            <person name="Morin E."/>
            <person name="Beaudet D."/>
            <person name="Noel J."/>
            <person name="Yildirir G."/>
            <person name="Ndikumana S."/>
            <person name="Charron P."/>
            <person name="St-Onge C."/>
            <person name="Giorgi J."/>
            <person name="Kruger M."/>
            <person name="Marton T."/>
            <person name="Ropars J."/>
            <person name="Grigoriev I.V."/>
            <person name="Hainaut M."/>
            <person name="Henrissat B."/>
            <person name="Roux C."/>
            <person name="Martin F."/>
            <person name="Corradi N."/>
        </authorList>
    </citation>
    <scope>NUCLEOTIDE SEQUENCE [LARGE SCALE GENOMIC DNA]</scope>
    <source>
        <strain evidence="2 3">DAOM 197198</strain>
    </source>
</reference>
<dbReference type="EMBL" id="AUPC02000136">
    <property type="protein sequence ID" value="POG69392.1"/>
    <property type="molecule type" value="Genomic_DNA"/>
</dbReference>
<evidence type="ECO:0000313" key="2">
    <source>
        <dbReference type="EMBL" id="POG69392.1"/>
    </source>
</evidence>
<keyword evidence="3" id="KW-1185">Reference proteome</keyword>
<dbReference type="Gene3D" id="1.10.510.10">
    <property type="entry name" value="Transferase(Phosphotransferase) domain 1"/>
    <property type="match status" value="1"/>
</dbReference>
<dbReference type="InterPro" id="IPR011009">
    <property type="entry name" value="Kinase-like_dom_sf"/>
</dbReference>
<dbReference type="InterPro" id="IPR000719">
    <property type="entry name" value="Prot_kinase_dom"/>
</dbReference>
<feature type="domain" description="Protein kinase" evidence="1">
    <location>
        <begin position="287"/>
        <end position="552"/>
    </location>
</feature>
<organism evidence="2 3">
    <name type="scientific">Rhizophagus irregularis (strain DAOM 181602 / DAOM 197198 / MUCL 43194)</name>
    <name type="common">Arbuscular mycorrhizal fungus</name>
    <name type="synonym">Glomus intraradices</name>
    <dbReference type="NCBI Taxonomy" id="747089"/>
    <lineage>
        <taxon>Eukaryota</taxon>
        <taxon>Fungi</taxon>
        <taxon>Fungi incertae sedis</taxon>
        <taxon>Mucoromycota</taxon>
        <taxon>Glomeromycotina</taxon>
        <taxon>Glomeromycetes</taxon>
        <taxon>Glomerales</taxon>
        <taxon>Glomeraceae</taxon>
        <taxon>Rhizophagus</taxon>
    </lineage>
</organism>
<proteinExistence type="predicted"/>
<sequence>MYSENTYSTYRNTMIASVNCLILGEASDNNFNVVVGEVYTNDDKIDVAFDQFTVSNFKELLYRRKKVKRVVQDPDIPAIVAPATDLERKRKAVQDVGGEVLRKLIKRTRLTIPEIGSLSELLDGELSEDIKIPISQNEIDLLQSKNVTVLCSLDDLRVLFRVSDTESATDFCIRAIFSPILNDKIPPDDGTEYSFVGLWDNCIRNLLEYLIPDGVSIRNCSKFSSTRDDRPDYGLILNNVCLFRGEEKSPTSTEDPKSELGRKFLWTYDPAPYVLGYYTHGPQVTFVAICRPVGGYAIPDVVDIVQSNLKFRSERVRHLLRIINLSCIINALQPVIGRRGIPEFKPVYRNDRMIEIRGTGVKKTYLFGNIQTRVQKLVNLYEKLVRKEVPNIDHLDCYKKESGSVHLSPKGLQVVPNNQQELFEAIICVLEALVVLHDDNDIYHRDIRWDNIIRRYDDPSKWFLIDWDDATEYPNSTAMHLTTEEHAPEVFTRNHRGEVIKNASTWITNLSEKITEFGDLLLSQDSTKRPSAKKALKKFKKIKKKILEEQVR</sequence>
<comment type="caution">
    <text evidence="2">The sequence shown here is derived from an EMBL/GenBank/DDBJ whole genome shotgun (WGS) entry which is preliminary data.</text>
</comment>
<name>A0A2P4PVI5_RHIID</name>
<dbReference type="Proteomes" id="UP000018888">
    <property type="component" value="Unassembled WGS sequence"/>
</dbReference>
<dbReference type="PROSITE" id="PS50011">
    <property type="entry name" value="PROTEIN_KINASE_DOM"/>
    <property type="match status" value="1"/>
</dbReference>
<accession>A0A2P4PVI5</accession>